<keyword evidence="1" id="KW-0808">Transferase</keyword>
<dbReference type="EMBL" id="BFAG01000011">
    <property type="protein sequence ID" value="GBF06920.1"/>
    <property type="molecule type" value="Genomic_DNA"/>
</dbReference>
<dbReference type="Pfam" id="PF13427">
    <property type="entry name" value="AadA_C"/>
    <property type="match status" value="1"/>
</dbReference>
<evidence type="ECO:0000259" key="3">
    <source>
        <dbReference type="Pfam" id="PF13427"/>
    </source>
</evidence>
<organism evidence="4 5">
    <name type="scientific">Deinococcus aerius</name>
    <dbReference type="NCBI Taxonomy" id="200253"/>
    <lineage>
        <taxon>Bacteria</taxon>
        <taxon>Thermotogati</taxon>
        <taxon>Deinococcota</taxon>
        <taxon>Deinococci</taxon>
        <taxon>Deinococcales</taxon>
        <taxon>Deinococcaceae</taxon>
        <taxon>Deinococcus</taxon>
    </lineage>
</organism>
<evidence type="ECO:0000313" key="4">
    <source>
        <dbReference type="EMBL" id="GBF06920.1"/>
    </source>
</evidence>
<accession>A0A2I9D8N7</accession>
<dbReference type="InterPro" id="IPR025184">
    <property type="entry name" value="AadA_C"/>
</dbReference>
<evidence type="ECO:0000259" key="2">
    <source>
        <dbReference type="Pfam" id="PF01909"/>
    </source>
</evidence>
<keyword evidence="5" id="KW-1185">Reference proteome</keyword>
<dbReference type="AlphaFoldDB" id="A0A2I9D8N7"/>
<dbReference type="Pfam" id="PF01909">
    <property type="entry name" value="NTP_transf_2"/>
    <property type="match status" value="1"/>
</dbReference>
<evidence type="ECO:0000256" key="1">
    <source>
        <dbReference type="ARBA" id="ARBA00022679"/>
    </source>
</evidence>
<protein>
    <submittedName>
        <fullName evidence="4">DNA polymerase beta domain protein region</fullName>
    </submittedName>
</protein>
<reference evidence="5" key="1">
    <citation type="submission" date="2018-01" db="EMBL/GenBank/DDBJ databases">
        <title>Draft Genome Sequence of the Radioresistant Bacterium Deinococcus aerius TR0125, Isolated from the Higher Atmosphere above Japan.</title>
        <authorList>
            <person name="Satoh K."/>
            <person name="Arai H."/>
            <person name="Sanzen T."/>
            <person name="Kawaguchi Y."/>
            <person name="Hayashi H."/>
            <person name="Yokobori S."/>
            <person name="Yamagishi A."/>
            <person name="Oono Y."/>
            <person name="Narumi I."/>
        </authorList>
    </citation>
    <scope>NUCLEOTIDE SEQUENCE [LARGE SCALE GENOMIC DNA]</scope>
    <source>
        <strain evidence="5">TR0125</strain>
    </source>
</reference>
<gene>
    <name evidence="4" type="ORF">DAERI_110102</name>
</gene>
<dbReference type="InterPro" id="IPR043519">
    <property type="entry name" value="NT_sf"/>
</dbReference>
<dbReference type="GO" id="GO:0016779">
    <property type="term" value="F:nucleotidyltransferase activity"/>
    <property type="evidence" value="ECO:0007669"/>
    <property type="project" value="InterPro"/>
</dbReference>
<dbReference type="SUPFAM" id="SSF81301">
    <property type="entry name" value="Nucleotidyltransferase"/>
    <property type="match status" value="1"/>
</dbReference>
<dbReference type="InterPro" id="IPR002934">
    <property type="entry name" value="Polymerase_NTP_transf_dom"/>
</dbReference>
<evidence type="ECO:0000313" key="5">
    <source>
        <dbReference type="Proteomes" id="UP000236569"/>
    </source>
</evidence>
<comment type="caution">
    <text evidence="4">The sequence shown here is derived from an EMBL/GenBank/DDBJ whole genome shotgun (WGS) entry which is preliminary data.</text>
</comment>
<proteinExistence type="predicted"/>
<dbReference type="Proteomes" id="UP000236569">
    <property type="component" value="Unassembled WGS sequence"/>
</dbReference>
<feature type="domain" description="Adenylyltransferase AadA C-terminal" evidence="3">
    <location>
        <begin position="148"/>
        <end position="250"/>
    </location>
</feature>
<name>A0A2I9D8N7_9DEIO</name>
<feature type="domain" description="Polymerase nucleotidyl transferase" evidence="2">
    <location>
        <begin position="32"/>
        <end position="78"/>
    </location>
</feature>
<dbReference type="CDD" id="cd05403">
    <property type="entry name" value="NT_KNTase_like"/>
    <property type="match status" value="1"/>
</dbReference>
<sequence length="257" mass="29175">MREVAPPFIPEVRAMLDALLPGVQAALGPGLVGLYLRGSLALGDFDPVTSDIDFLAVTERPVTGEQFAALAKLHERLATLPNPYAHHLEGSYIDRAALRRFGPDERRHPSMGPDWSFDWGDHGADWVLERWIVRERGVTLLGPDPKTLIEPITPSELRTAVREQLRWWAALPDRPNWLRRRSYQAFAVETMCRAHLTLRTGELPSKPQAVAWALGALPEEWRPLIERSRLWREDETPDPDTLPEVMRFVRWAAETAS</sequence>